<evidence type="ECO:0000313" key="3">
    <source>
        <dbReference type="Proteomes" id="UP000635142"/>
    </source>
</evidence>
<gene>
    <name evidence="2" type="ORF">H9Q16_06430</name>
</gene>
<proteinExistence type="predicted"/>
<feature type="transmembrane region" description="Helical" evidence="1">
    <location>
        <begin position="44"/>
        <end position="73"/>
    </location>
</feature>
<accession>A0A927HE61</accession>
<evidence type="ECO:0000313" key="2">
    <source>
        <dbReference type="EMBL" id="MBD3663551.1"/>
    </source>
</evidence>
<comment type="caution">
    <text evidence="2">The sequence shown here is derived from an EMBL/GenBank/DDBJ whole genome shotgun (WGS) entry which is preliminary data.</text>
</comment>
<feature type="transmembrane region" description="Helical" evidence="1">
    <location>
        <begin position="6"/>
        <end position="23"/>
    </location>
</feature>
<dbReference type="EMBL" id="JACTAG010000001">
    <property type="protein sequence ID" value="MBD3663551.1"/>
    <property type="molecule type" value="Genomic_DNA"/>
</dbReference>
<keyword evidence="1" id="KW-0472">Membrane</keyword>
<keyword evidence="3" id="KW-1185">Reference proteome</keyword>
<evidence type="ECO:0000256" key="1">
    <source>
        <dbReference type="SAM" id="Phobius"/>
    </source>
</evidence>
<protein>
    <submittedName>
        <fullName evidence="2">Uncharacterized protein</fullName>
    </submittedName>
</protein>
<keyword evidence="1" id="KW-0812">Transmembrane</keyword>
<reference evidence="2" key="1">
    <citation type="submission" date="2020-08" db="EMBL/GenBank/DDBJ databases">
        <title>Sulfitobacter aestuariivivens sp. nov., isolated from a tidal flat.</title>
        <authorList>
            <person name="Park S."/>
            <person name="Yoon J.-H."/>
        </authorList>
    </citation>
    <scope>NUCLEOTIDE SEQUENCE</scope>
    <source>
        <strain evidence="2">TSTF-M16</strain>
    </source>
</reference>
<dbReference type="AlphaFoldDB" id="A0A927HE61"/>
<name>A0A927HE61_9RHOB</name>
<dbReference type="Proteomes" id="UP000635142">
    <property type="component" value="Unassembled WGS sequence"/>
</dbReference>
<keyword evidence="1" id="KW-1133">Transmembrane helix</keyword>
<organism evidence="2 3">
    <name type="scientific">Sulfitobacter aestuariivivens</name>
    <dbReference type="NCBI Taxonomy" id="2766981"/>
    <lineage>
        <taxon>Bacteria</taxon>
        <taxon>Pseudomonadati</taxon>
        <taxon>Pseudomonadota</taxon>
        <taxon>Alphaproteobacteria</taxon>
        <taxon>Rhodobacterales</taxon>
        <taxon>Roseobacteraceae</taxon>
        <taxon>Sulfitobacter</taxon>
    </lineage>
</organism>
<dbReference type="RefSeq" id="WP_191074506.1">
    <property type="nucleotide sequence ID" value="NZ_JACTAG010000001.1"/>
</dbReference>
<sequence length="77" mass="8467">MPTEFYIIAGVCFAVMALSAFYLGDENKTTRAFARVGIVTGGSFLFVATMYFGAILIAVLIVMLPVCLFLAWWGEIF</sequence>